<evidence type="ECO:0000313" key="6">
    <source>
        <dbReference type="Proteomes" id="UP000269669"/>
    </source>
</evidence>
<feature type="chain" id="PRO_5018678138" evidence="3">
    <location>
        <begin position="23"/>
        <end position="329"/>
    </location>
</feature>
<proteinExistence type="predicted"/>
<evidence type="ECO:0000313" key="5">
    <source>
        <dbReference type="EMBL" id="RSL17115.1"/>
    </source>
</evidence>
<dbReference type="EMBL" id="RSDW01000001">
    <property type="protein sequence ID" value="RSL17115.1"/>
    <property type="molecule type" value="Genomic_DNA"/>
</dbReference>
<feature type="domain" description="Inosine/uridine-preferring nucleoside hydrolase" evidence="4">
    <location>
        <begin position="32"/>
        <end position="309"/>
    </location>
</feature>
<name>A0A3R9QAF5_9BACT</name>
<dbReference type="AlphaFoldDB" id="A0A3R9QAF5"/>
<dbReference type="GO" id="GO:0005829">
    <property type="term" value="C:cytosol"/>
    <property type="evidence" value="ECO:0007669"/>
    <property type="project" value="TreeGrafter"/>
</dbReference>
<dbReference type="Proteomes" id="UP000269669">
    <property type="component" value="Unassembled WGS sequence"/>
</dbReference>
<keyword evidence="1 5" id="KW-0378">Hydrolase</keyword>
<dbReference type="GO" id="GO:0008477">
    <property type="term" value="F:purine nucleosidase activity"/>
    <property type="evidence" value="ECO:0007669"/>
    <property type="project" value="TreeGrafter"/>
</dbReference>
<evidence type="ECO:0000256" key="3">
    <source>
        <dbReference type="SAM" id="SignalP"/>
    </source>
</evidence>
<dbReference type="OrthoDB" id="9797882at2"/>
<keyword evidence="2" id="KW-0326">Glycosidase</keyword>
<dbReference type="PANTHER" id="PTHR12304:SF4">
    <property type="entry name" value="URIDINE NUCLEOSIDASE"/>
    <property type="match status" value="1"/>
</dbReference>
<dbReference type="Gene3D" id="3.90.245.10">
    <property type="entry name" value="Ribonucleoside hydrolase-like"/>
    <property type="match status" value="1"/>
</dbReference>
<dbReference type="PANTHER" id="PTHR12304">
    <property type="entry name" value="INOSINE-URIDINE PREFERRING NUCLEOSIDE HYDROLASE"/>
    <property type="match status" value="1"/>
</dbReference>
<dbReference type="InterPro" id="IPR023186">
    <property type="entry name" value="IUNH"/>
</dbReference>
<sequence>MSISGIALWLACCCCAAQVNTAARPAVAAQPVIIDTDIGDDIDDALAVGLALSSPELHIVGITSAWGDTELRARLLDRLLSETGRSDIPVAVGIEKHGKGGGAFSQARWAQRQPPREHPKAVDFLLEQIRQRPGEITLISLGPMTNLGAALDRDPVTFKRLKRIVMMGGSVRRGYDDLGYLPTRGPEPEYNIAMDVEAAKKVFGSGVPLYVMPLDSTQLKLDDTKRELLFTRSTDLTDAIALLYLQWSRETKNQTPTMFDAVAVAYAIDPAVCPVEPLRLRIDDQGYTREEPGAANTFVCLRSDSDNFFSFYMPRLLEQKLQGSGSLLP</sequence>
<dbReference type="RefSeq" id="WP_125485640.1">
    <property type="nucleotide sequence ID" value="NZ_RSDW01000001.1"/>
</dbReference>
<reference evidence="5 6" key="1">
    <citation type="submission" date="2018-12" db="EMBL/GenBank/DDBJ databases">
        <title>Sequencing of bacterial isolates from soil warming experiment in Harvard Forest, Massachusetts, USA.</title>
        <authorList>
            <person name="Deangelis K."/>
        </authorList>
    </citation>
    <scope>NUCLEOTIDE SEQUENCE [LARGE SCALE GENOMIC DNA]</scope>
    <source>
        <strain evidence="5 6">EB153</strain>
    </source>
</reference>
<dbReference type="Pfam" id="PF01156">
    <property type="entry name" value="IU_nuc_hydro"/>
    <property type="match status" value="1"/>
</dbReference>
<accession>A0A3R9QAF5</accession>
<evidence type="ECO:0000256" key="2">
    <source>
        <dbReference type="ARBA" id="ARBA00023295"/>
    </source>
</evidence>
<feature type="signal peptide" evidence="3">
    <location>
        <begin position="1"/>
        <end position="22"/>
    </location>
</feature>
<organism evidence="5 6">
    <name type="scientific">Edaphobacter aggregans</name>
    <dbReference type="NCBI Taxonomy" id="570835"/>
    <lineage>
        <taxon>Bacteria</taxon>
        <taxon>Pseudomonadati</taxon>
        <taxon>Acidobacteriota</taxon>
        <taxon>Terriglobia</taxon>
        <taxon>Terriglobales</taxon>
        <taxon>Acidobacteriaceae</taxon>
        <taxon>Edaphobacter</taxon>
    </lineage>
</organism>
<gene>
    <name evidence="5" type="ORF">EDE15_2643</name>
</gene>
<comment type="caution">
    <text evidence="5">The sequence shown here is derived from an EMBL/GenBank/DDBJ whole genome shotgun (WGS) entry which is preliminary data.</text>
</comment>
<protein>
    <submittedName>
        <fullName evidence="5">Inosine-uridine nucleoside N-ribohydrolase</fullName>
    </submittedName>
</protein>
<dbReference type="GO" id="GO:0006152">
    <property type="term" value="P:purine nucleoside catabolic process"/>
    <property type="evidence" value="ECO:0007669"/>
    <property type="project" value="TreeGrafter"/>
</dbReference>
<dbReference type="InterPro" id="IPR036452">
    <property type="entry name" value="Ribo_hydro-like"/>
</dbReference>
<dbReference type="InterPro" id="IPR001910">
    <property type="entry name" value="Inosine/uridine_hydrolase_dom"/>
</dbReference>
<evidence type="ECO:0000256" key="1">
    <source>
        <dbReference type="ARBA" id="ARBA00022801"/>
    </source>
</evidence>
<keyword evidence="3" id="KW-0732">Signal</keyword>
<keyword evidence="6" id="KW-1185">Reference proteome</keyword>
<dbReference type="SUPFAM" id="SSF53590">
    <property type="entry name" value="Nucleoside hydrolase"/>
    <property type="match status" value="1"/>
</dbReference>
<evidence type="ECO:0000259" key="4">
    <source>
        <dbReference type="Pfam" id="PF01156"/>
    </source>
</evidence>